<proteinExistence type="inferred from homology"/>
<comment type="catalytic activity">
    <reaction evidence="3 5">
        <text>L-methionyl-[protein] + [thioredoxin]-disulfide + H2O = L-methionyl-(S)-S-oxide-[protein] + [thioredoxin]-dithiol</text>
        <dbReference type="Rhea" id="RHEA:14217"/>
        <dbReference type="Rhea" id="RHEA-COMP:10698"/>
        <dbReference type="Rhea" id="RHEA-COMP:10700"/>
        <dbReference type="Rhea" id="RHEA-COMP:12313"/>
        <dbReference type="Rhea" id="RHEA-COMP:12315"/>
        <dbReference type="ChEBI" id="CHEBI:15377"/>
        <dbReference type="ChEBI" id="CHEBI:16044"/>
        <dbReference type="ChEBI" id="CHEBI:29950"/>
        <dbReference type="ChEBI" id="CHEBI:44120"/>
        <dbReference type="ChEBI" id="CHEBI:50058"/>
        <dbReference type="EC" id="1.8.4.11"/>
    </reaction>
</comment>
<feature type="active site" evidence="5">
    <location>
        <position position="13"/>
    </location>
</feature>
<dbReference type="HOGENOM" id="CLU_031040_10_0_3"/>
<dbReference type="GO" id="GO:0008113">
    <property type="term" value="F:peptide-methionine (S)-S-oxide reductase activity"/>
    <property type="evidence" value="ECO:0007669"/>
    <property type="project" value="UniProtKB-UniRule"/>
</dbReference>
<dbReference type="HAMAP" id="MF_01401">
    <property type="entry name" value="MsrA"/>
    <property type="match status" value="1"/>
</dbReference>
<dbReference type="GO" id="GO:0033744">
    <property type="term" value="F:L-methionine:thioredoxin-disulfide S-oxidoreductase activity"/>
    <property type="evidence" value="ECO:0007669"/>
    <property type="project" value="RHEA"/>
</dbReference>
<dbReference type="RefSeq" id="WP_046661251.1">
    <property type="nucleotide sequence ID" value="NZ_CP011304.1"/>
</dbReference>
<name>A0A0F6RKD9_MICAE</name>
<dbReference type="AlphaFoldDB" id="A0A0F6RKD9"/>
<dbReference type="EC" id="1.8.4.11" evidence="5"/>
<gene>
    <name evidence="5" type="primary">msrA</name>
    <name evidence="7" type="ORF">MYAER_1040</name>
</gene>
<dbReference type="NCBIfam" id="TIGR00401">
    <property type="entry name" value="msrA"/>
    <property type="match status" value="1"/>
</dbReference>
<feature type="domain" description="Peptide methionine sulphoxide reductase MsrA" evidence="6">
    <location>
        <begin position="6"/>
        <end position="154"/>
    </location>
</feature>
<comment type="similarity">
    <text evidence="1 5">Belongs to the MsrA Met sulfoxide reductase family.</text>
</comment>
<dbReference type="Gene3D" id="3.30.1060.10">
    <property type="entry name" value="Peptide methionine sulphoxide reductase MsrA"/>
    <property type="match status" value="1"/>
</dbReference>
<dbReference type="Pfam" id="PF01625">
    <property type="entry name" value="PMSR"/>
    <property type="match status" value="1"/>
</dbReference>
<dbReference type="EMBL" id="CP011304">
    <property type="protein sequence ID" value="AKE63398.1"/>
    <property type="molecule type" value="Genomic_DNA"/>
</dbReference>
<evidence type="ECO:0000256" key="2">
    <source>
        <dbReference type="ARBA" id="ARBA00023002"/>
    </source>
</evidence>
<evidence type="ECO:0000256" key="1">
    <source>
        <dbReference type="ARBA" id="ARBA00005591"/>
    </source>
</evidence>
<evidence type="ECO:0000256" key="5">
    <source>
        <dbReference type="HAMAP-Rule" id="MF_01401"/>
    </source>
</evidence>
<organism evidence="7 8">
    <name type="scientific">Microcystis aeruginosa NIES-2549</name>
    <dbReference type="NCBI Taxonomy" id="1641812"/>
    <lineage>
        <taxon>Bacteria</taxon>
        <taxon>Bacillati</taxon>
        <taxon>Cyanobacteriota</taxon>
        <taxon>Cyanophyceae</taxon>
        <taxon>Oscillatoriophycideae</taxon>
        <taxon>Chroococcales</taxon>
        <taxon>Microcystaceae</taxon>
        <taxon>Microcystis</taxon>
    </lineage>
</organism>
<dbReference type="InterPro" id="IPR002569">
    <property type="entry name" value="Met_Sox_Rdtase_MsrA_dom"/>
</dbReference>
<dbReference type="SUPFAM" id="SSF55068">
    <property type="entry name" value="Peptide methionine sulfoxide reductase"/>
    <property type="match status" value="1"/>
</dbReference>
<evidence type="ECO:0000256" key="4">
    <source>
        <dbReference type="ARBA" id="ARBA00048782"/>
    </source>
</evidence>
<protein>
    <recommendedName>
        <fullName evidence="5">Peptide methionine sulfoxide reductase MsrA</fullName>
        <shortName evidence="5">Protein-methionine-S-oxide reductase</shortName>
        <ecNumber evidence="5">1.8.4.11</ecNumber>
    </recommendedName>
    <alternativeName>
        <fullName evidence="5">Peptide-methionine (S)-S-oxide reductase</fullName>
        <shortName evidence="5">Peptide Met(O) reductase</shortName>
    </alternativeName>
</protein>
<sequence>MNNGEKATFGAGCFWKTEDAFRRLPGVLATSVGYMGGHFPNPSYLDVLSRITGHAEVAQIAYNPQEISYEALLAVFWSIHDPTQLNRQGPDRGEQYRSIIFYHTPEQKLIATAGKRQLQLSGKFQQDIVTLIEPAGDYYLADQSHQQYLEKKQARSVGDLQKKISRQDRGIM</sequence>
<reference evidence="7 8" key="1">
    <citation type="journal article" date="2015" name="Genome Announc.">
        <title>Complete Genome Sequence of Microcystis aeruginosa NIES-2549, a Bloom-Forming Cyanobacterium from Lake Kasumigaura, Japan.</title>
        <authorList>
            <person name="Yamaguchi H."/>
            <person name="Suzuki S."/>
            <person name="Tanabe Y."/>
            <person name="Osana Y."/>
            <person name="Shimura Y."/>
            <person name="Ishida K."/>
            <person name="Kawachi M."/>
        </authorList>
    </citation>
    <scope>NUCLEOTIDE SEQUENCE [LARGE SCALE GENOMIC DNA]</scope>
    <source>
        <strain evidence="7 8">NIES-2549</strain>
    </source>
</reference>
<dbReference type="PATRIC" id="fig|1641812.3.peg.1077"/>
<evidence type="ECO:0000256" key="3">
    <source>
        <dbReference type="ARBA" id="ARBA00047806"/>
    </source>
</evidence>
<accession>A0A0F6RKD9</accession>
<keyword evidence="2 5" id="KW-0560">Oxidoreductase</keyword>
<evidence type="ECO:0000313" key="7">
    <source>
        <dbReference type="EMBL" id="AKE63398.1"/>
    </source>
</evidence>
<comment type="catalytic activity">
    <reaction evidence="4 5">
        <text>[thioredoxin]-disulfide + L-methionine + H2O = L-methionine (S)-S-oxide + [thioredoxin]-dithiol</text>
        <dbReference type="Rhea" id="RHEA:19993"/>
        <dbReference type="Rhea" id="RHEA-COMP:10698"/>
        <dbReference type="Rhea" id="RHEA-COMP:10700"/>
        <dbReference type="ChEBI" id="CHEBI:15377"/>
        <dbReference type="ChEBI" id="CHEBI:29950"/>
        <dbReference type="ChEBI" id="CHEBI:50058"/>
        <dbReference type="ChEBI" id="CHEBI:57844"/>
        <dbReference type="ChEBI" id="CHEBI:58772"/>
        <dbReference type="EC" id="1.8.4.11"/>
    </reaction>
</comment>
<dbReference type="PANTHER" id="PTHR43774:SF1">
    <property type="entry name" value="PEPTIDE METHIONINE SULFOXIDE REDUCTASE MSRA 2"/>
    <property type="match status" value="1"/>
</dbReference>
<dbReference type="PANTHER" id="PTHR43774">
    <property type="entry name" value="PEPTIDE METHIONINE SULFOXIDE REDUCTASE"/>
    <property type="match status" value="1"/>
</dbReference>
<evidence type="ECO:0000313" key="8">
    <source>
        <dbReference type="Proteomes" id="UP000034103"/>
    </source>
</evidence>
<evidence type="ECO:0000259" key="6">
    <source>
        <dbReference type="Pfam" id="PF01625"/>
    </source>
</evidence>
<dbReference type="InterPro" id="IPR036509">
    <property type="entry name" value="Met_Sox_Rdtase_MsrA_sf"/>
</dbReference>
<comment type="function">
    <text evidence="5">Has an important function as a repair enzyme for proteins that have been inactivated by oxidation. Catalyzes the reversible oxidation-reduction of methionine sulfoxide in proteins to methionine.</text>
</comment>
<dbReference type="Proteomes" id="UP000034103">
    <property type="component" value="Chromosome"/>
</dbReference>